<dbReference type="Proteomes" id="UP000509510">
    <property type="component" value="Chromosome III"/>
</dbReference>
<evidence type="ECO:0000313" key="2">
    <source>
        <dbReference type="Proteomes" id="UP000509510"/>
    </source>
</evidence>
<accession>A0A7H8QYA9</accession>
<proteinExistence type="predicted"/>
<sequence>MSNTRWTLLEGKENPFFILTTERFLGKAMDQPDDVRYQHTETAFEAVPHQEWPNERSESSLEVLDCLPKFENMGPNSE</sequence>
<dbReference type="AlphaFoldDB" id="A0A7H8QYA9"/>
<protein>
    <submittedName>
        <fullName evidence="1">Uncharacterized protein</fullName>
    </submittedName>
</protein>
<dbReference type="GeneID" id="55993571"/>
<keyword evidence="2" id="KW-1185">Reference proteome</keyword>
<dbReference type="RefSeq" id="XP_035345125.1">
    <property type="nucleotide sequence ID" value="XM_035489232.1"/>
</dbReference>
<dbReference type="EMBL" id="CP055900">
    <property type="protein sequence ID" value="QKX58947.1"/>
    <property type="molecule type" value="Genomic_DNA"/>
</dbReference>
<evidence type="ECO:0000313" key="1">
    <source>
        <dbReference type="EMBL" id="QKX58947.1"/>
    </source>
</evidence>
<gene>
    <name evidence="1" type="ORF">TRUGW13939_06075</name>
</gene>
<dbReference type="KEGG" id="trg:TRUGW13939_06075"/>
<reference evidence="2" key="1">
    <citation type="submission" date="2020-06" db="EMBL/GenBank/DDBJ databases">
        <title>A chromosome-scale genome assembly of Talaromyces rugulosus W13939.</title>
        <authorList>
            <person name="Wang B."/>
            <person name="Guo L."/>
            <person name="Ye K."/>
            <person name="Wang L."/>
        </authorList>
    </citation>
    <scope>NUCLEOTIDE SEQUENCE [LARGE SCALE GENOMIC DNA]</scope>
    <source>
        <strain evidence="2">W13939</strain>
    </source>
</reference>
<name>A0A7H8QYA9_TALRU</name>
<organism evidence="1 2">
    <name type="scientific">Talaromyces rugulosus</name>
    <name type="common">Penicillium rugulosum</name>
    <dbReference type="NCBI Taxonomy" id="121627"/>
    <lineage>
        <taxon>Eukaryota</taxon>
        <taxon>Fungi</taxon>
        <taxon>Dikarya</taxon>
        <taxon>Ascomycota</taxon>
        <taxon>Pezizomycotina</taxon>
        <taxon>Eurotiomycetes</taxon>
        <taxon>Eurotiomycetidae</taxon>
        <taxon>Eurotiales</taxon>
        <taxon>Trichocomaceae</taxon>
        <taxon>Talaromyces</taxon>
        <taxon>Talaromyces sect. Islandici</taxon>
    </lineage>
</organism>